<organism evidence="2 3">
    <name type="scientific">Pleuronectes platessa</name>
    <name type="common">European plaice</name>
    <dbReference type="NCBI Taxonomy" id="8262"/>
    <lineage>
        <taxon>Eukaryota</taxon>
        <taxon>Metazoa</taxon>
        <taxon>Chordata</taxon>
        <taxon>Craniata</taxon>
        <taxon>Vertebrata</taxon>
        <taxon>Euteleostomi</taxon>
        <taxon>Actinopterygii</taxon>
        <taxon>Neopterygii</taxon>
        <taxon>Teleostei</taxon>
        <taxon>Neoteleostei</taxon>
        <taxon>Acanthomorphata</taxon>
        <taxon>Carangaria</taxon>
        <taxon>Pleuronectiformes</taxon>
        <taxon>Pleuronectoidei</taxon>
        <taxon>Pleuronectidae</taxon>
        <taxon>Pleuronectes</taxon>
    </lineage>
</organism>
<keyword evidence="3" id="KW-1185">Reference proteome</keyword>
<protein>
    <submittedName>
        <fullName evidence="2">Uncharacterized protein</fullName>
    </submittedName>
</protein>
<dbReference type="AlphaFoldDB" id="A0A9N7V6H8"/>
<sequence length="129" mass="13486">MSVKGGGGVVRTWRMCVCVCGGGLCEQARWEEKGRGRGIERSISHRPTAAVFSAEGEREGGLRGVRQCVCSVFSHQFPASAFCLRFSALCPPLLFPASISASPRSGEKEGRAESEAASSPPARPAGGGC</sequence>
<dbReference type="EMBL" id="CADEAL010002968">
    <property type="protein sequence ID" value="CAB1442966.1"/>
    <property type="molecule type" value="Genomic_DNA"/>
</dbReference>
<comment type="caution">
    <text evidence="2">The sequence shown here is derived from an EMBL/GenBank/DDBJ whole genome shotgun (WGS) entry which is preliminary data.</text>
</comment>
<proteinExistence type="predicted"/>
<name>A0A9N7V6H8_PLEPL</name>
<evidence type="ECO:0000256" key="1">
    <source>
        <dbReference type="SAM" id="MobiDB-lite"/>
    </source>
</evidence>
<feature type="region of interest" description="Disordered" evidence="1">
    <location>
        <begin position="101"/>
        <end position="129"/>
    </location>
</feature>
<dbReference type="Proteomes" id="UP001153269">
    <property type="component" value="Unassembled WGS sequence"/>
</dbReference>
<gene>
    <name evidence="2" type="ORF">PLEPLA_LOCUS30685</name>
</gene>
<reference evidence="2" key="1">
    <citation type="submission" date="2020-03" db="EMBL/GenBank/DDBJ databases">
        <authorList>
            <person name="Weist P."/>
        </authorList>
    </citation>
    <scope>NUCLEOTIDE SEQUENCE</scope>
</reference>
<feature type="compositionally biased region" description="Basic and acidic residues" evidence="1">
    <location>
        <begin position="105"/>
        <end position="114"/>
    </location>
</feature>
<accession>A0A9N7V6H8</accession>
<evidence type="ECO:0000313" key="2">
    <source>
        <dbReference type="EMBL" id="CAB1442966.1"/>
    </source>
</evidence>
<evidence type="ECO:0000313" key="3">
    <source>
        <dbReference type="Proteomes" id="UP001153269"/>
    </source>
</evidence>